<dbReference type="SUPFAM" id="SSF54909">
    <property type="entry name" value="Dimeric alpha+beta barrel"/>
    <property type="match status" value="1"/>
</dbReference>
<dbReference type="InterPro" id="IPR036388">
    <property type="entry name" value="WH-like_DNA-bd_sf"/>
</dbReference>
<gene>
    <name evidence="5" type="ORF">CEY16_08325</name>
</gene>
<keyword evidence="1" id="KW-0805">Transcription regulation</keyword>
<dbReference type="InterPro" id="IPR011008">
    <property type="entry name" value="Dimeric_a/b-barrel"/>
</dbReference>
<dbReference type="PRINTS" id="PR00033">
    <property type="entry name" value="HTHASNC"/>
</dbReference>
<dbReference type="Gene3D" id="3.30.70.920">
    <property type="match status" value="1"/>
</dbReference>
<dbReference type="OrthoDB" id="529868at2"/>
<organism evidence="5 6">
    <name type="scientific">Halalkalibacillus sediminis</name>
    <dbReference type="NCBI Taxonomy" id="2018042"/>
    <lineage>
        <taxon>Bacteria</taxon>
        <taxon>Bacillati</taxon>
        <taxon>Bacillota</taxon>
        <taxon>Bacilli</taxon>
        <taxon>Bacillales</taxon>
        <taxon>Bacillaceae</taxon>
        <taxon>Halalkalibacillus</taxon>
    </lineage>
</organism>
<proteinExistence type="predicted"/>
<dbReference type="CDD" id="cd00090">
    <property type="entry name" value="HTH_ARSR"/>
    <property type="match status" value="1"/>
</dbReference>
<evidence type="ECO:0000256" key="3">
    <source>
        <dbReference type="ARBA" id="ARBA00023163"/>
    </source>
</evidence>
<dbReference type="InterPro" id="IPR019887">
    <property type="entry name" value="Tscrpt_reg_AsnC/Lrp_C"/>
</dbReference>
<comment type="caution">
    <text evidence="5">The sequence shown here is derived from an EMBL/GenBank/DDBJ whole genome shotgun (WGS) entry which is preliminary data.</text>
</comment>
<dbReference type="GO" id="GO:0043200">
    <property type="term" value="P:response to amino acid"/>
    <property type="evidence" value="ECO:0007669"/>
    <property type="project" value="TreeGrafter"/>
</dbReference>
<feature type="domain" description="HTH asnC-type" evidence="4">
    <location>
        <begin position="11"/>
        <end position="71"/>
    </location>
</feature>
<dbReference type="PROSITE" id="PS50956">
    <property type="entry name" value="HTH_ASNC_2"/>
    <property type="match status" value="1"/>
</dbReference>
<dbReference type="InterPro" id="IPR036390">
    <property type="entry name" value="WH_DNA-bd_sf"/>
</dbReference>
<dbReference type="RefSeq" id="WP_101331529.1">
    <property type="nucleotide sequence ID" value="NZ_PJNH01000002.1"/>
</dbReference>
<name>A0A2I0QUA8_9BACI</name>
<keyword evidence="6" id="KW-1185">Reference proteome</keyword>
<dbReference type="GO" id="GO:0005829">
    <property type="term" value="C:cytosol"/>
    <property type="evidence" value="ECO:0007669"/>
    <property type="project" value="TreeGrafter"/>
</dbReference>
<dbReference type="SUPFAM" id="SSF46785">
    <property type="entry name" value="Winged helix' DNA-binding domain"/>
    <property type="match status" value="1"/>
</dbReference>
<dbReference type="InterPro" id="IPR019888">
    <property type="entry name" value="Tscrpt_reg_AsnC-like"/>
</dbReference>
<evidence type="ECO:0000256" key="2">
    <source>
        <dbReference type="ARBA" id="ARBA00023125"/>
    </source>
</evidence>
<dbReference type="GO" id="GO:0043565">
    <property type="term" value="F:sequence-specific DNA binding"/>
    <property type="evidence" value="ECO:0007669"/>
    <property type="project" value="InterPro"/>
</dbReference>
<evidence type="ECO:0000259" key="4">
    <source>
        <dbReference type="PROSITE" id="PS50956"/>
    </source>
</evidence>
<keyword evidence="3" id="KW-0804">Transcription</keyword>
<dbReference type="PANTHER" id="PTHR30154:SF34">
    <property type="entry name" value="TRANSCRIPTIONAL REGULATOR AZLB"/>
    <property type="match status" value="1"/>
</dbReference>
<dbReference type="EMBL" id="PJNH01000002">
    <property type="protein sequence ID" value="PKR77921.1"/>
    <property type="molecule type" value="Genomic_DNA"/>
</dbReference>
<dbReference type="Pfam" id="PF13404">
    <property type="entry name" value="HTH_AsnC-type"/>
    <property type="match status" value="1"/>
</dbReference>
<dbReference type="SMART" id="SM00344">
    <property type="entry name" value="HTH_ASNC"/>
    <property type="match status" value="1"/>
</dbReference>
<dbReference type="InterPro" id="IPR011991">
    <property type="entry name" value="ArsR-like_HTH"/>
</dbReference>
<dbReference type="Proteomes" id="UP000243524">
    <property type="component" value="Unassembled WGS sequence"/>
</dbReference>
<evidence type="ECO:0000256" key="1">
    <source>
        <dbReference type="ARBA" id="ARBA00023015"/>
    </source>
</evidence>
<dbReference type="AlphaFoldDB" id="A0A2I0QUA8"/>
<evidence type="ECO:0000313" key="6">
    <source>
        <dbReference type="Proteomes" id="UP000243524"/>
    </source>
</evidence>
<dbReference type="Pfam" id="PF01037">
    <property type="entry name" value="AsnC_trans_reg"/>
    <property type="match status" value="1"/>
</dbReference>
<keyword evidence="2" id="KW-0238">DNA-binding</keyword>
<evidence type="ECO:0000313" key="5">
    <source>
        <dbReference type="EMBL" id="PKR77921.1"/>
    </source>
</evidence>
<dbReference type="InterPro" id="IPR000485">
    <property type="entry name" value="AsnC-type_HTH_dom"/>
</dbReference>
<dbReference type="PANTHER" id="PTHR30154">
    <property type="entry name" value="LEUCINE-RESPONSIVE REGULATORY PROTEIN"/>
    <property type="match status" value="1"/>
</dbReference>
<dbReference type="Gene3D" id="1.10.10.10">
    <property type="entry name" value="Winged helix-like DNA-binding domain superfamily/Winged helix DNA-binding domain"/>
    <property type="match status" value="1"/>
</dbReference>
<protein>
    <recommendedName>
        <fullName evidence="4">HTH asnC-type domain-containing protein</fullName>
    </recommendedName>
</protein>
<reference evidence="5 6" key="1">
    <citation type="submission" date="2017-06" db="EMBL/GenBank/DDBJ databases">
        <title>the draft geome sequence of Illustriluteabacillus marina B3227.</title>
        <authorList>
            <person name="He R.-H."/>
            <person name="Du Z.-J."/>
        </authorList>
    </citation>
    <scope>NUCLEOTIDE SEQUENCE [LARGE SCALE GENOMIC DNA]</scope>
    <source>
        <strain evidence="5 6">B3227</strain>
    </source>
</reference>
<accession>A0A2I0QUA8</accession>
<sequence>MFGEVREDFTIDQLDSDIVKLLQKDGRLSYTELAEILNTTASTIRNRVQRLTENNFIKVVGVVNPFMTGMPTVAFLGLKIDFHRYDAIVESLEAIPEVRFIAGSSGGYDLFTQVITSTNMNLYKIIREQIGQIDGILSIDTNMLFDIHKQTYDWGAGQGATKE</sequence>